<evidence type="ECO:0000313" key="3">
    <source>
        <dbReference type="Proteomes" id="UP000295341"/>
    </source>
</evidence>
<protein>
    <recommendedName>
        <fullName evidence="4">Cytochrome P460</fullName>
    </recommendedName>
</protein>
<sequence>MPPDEVYRNGSAGLALRAAPLLLIMMGTSSIATAAGQTTLKPQEHAVVAEQRARLESIRASGDRQAARHHAWTLFDTLASDTAGRTWPFFEGWFSEAETFEPEASAGVMPPFTHPAKFRSPAAPGHQGVPGAPLITYVHFNASAYQHIREHRLFDADALRGLAESGASDPEFRQARTIPALPASAIALKTGWWPVAAHGVTALPVWDADANDPRVEGNDYSTWSRVIGVAPERRRTTATSADLEFMGRRITTNEVVGLDAFVRVELDDDTARRVMQDPAALRAAQLALGRPLQAGDYLLLVALHLATREIDDWVWATFWWHDRPDTGPFSSGRPKALPAPWNQYLMSETLDFNQPTERDGTPAIAFNPWLEARFPDAGMGSGVVSNCMACHVRASYPPVDFASVLRGTPLASSDPAMGAGQVRTNFLWSIPIQAQ</sequence>
<dbReference type="AlphaFoldDB" id="A0A4R7NQS6"/>
<dbReference type="RefSeq" id="WP_133883983.1">
    <property type="nucleotide sequence ID" value="NZ_MWIN01000016.1"/>
</dbReference>
<accession>A0A4R7NQS6</accession>
<organism evidence="2 3">
    <name type="scientific">Panacagrimonas perspica</name>
    <dbReference type="NCBI Taxonomy" id="381431"/>
    <lineage>
        <taxon>Bacteria</taxon>
        <taxon>Pseudomonadati</taxon>
        <taxon>Pseudomonadota</taxon>
        <taxon>Gammaproteobacteria</taxon>
        <taxon>Nevskiales</taxon>
        <taxon>Nevskiaceae</taxon>
        <taxon>Panacagrimonas</taxon>
    </lineage>
</organism>
<dbReference type="Proteomes" id="UP000295341">
    <property type="component" value="Unassembled WGS sequence"/>
</dbReference>
<gene>
    <name evidence="2" type="ORF">DFR24_4841</name>
</gene>
<proteinExistence type="predicted"/>
<evidence type="ECO:0008006" key="4">
    <source>
        <dbReference type="Google" id="ProtNLM"/>
    </source>
</evidence>
<dbReference type="EMBL" id="SOBT01000013">
    <property type="protein sequence ID" value="TDU23315.1"/>
    <property type="molecule type" value="Genomic_DNA"/>
</dbReference>
<evidence type="ECO:0000256" key="1">
    <source>
        <dbReference type="SAM" id="SignalP"/>
    </source>
</evidence>
<keyword evidence="3" id="KW-1185">Reference proteome</keyword>
<comment type="caution">
    <text evidence="2">The sequence shown here is derived from an EMBL/GenBank/DDBJ whole genome shotgun (WGS) entry which is preliminary data.</text>
</comment>
<reference evidence="2 3" key="1">
    <citation type="submission" date="2019-03" db="EMBL/GenBank/DDBJ databases">
        <title>Genomic Encyclopedia of Type Strains, Phase IV (KMG-IV): sequencing the most valuable type-strain genomes for metagenomic binning, comparative biology and taxonomic classification.</title>
        <authorList>
            <person name="Goeker M."/>
        </authorList>
    </citation>
    <scope>NUCLEOTIDE SEQUENCE [LARGE SCALE GENOMIC DNA]</scope>
    <source>
        <strain evidence="2 3">DSM 26377</strain>
    </source>
</reference>
<name>A0A4R7NQS6_9GAMM</name>
<evidence type="ECO:0000313" key="2">
    <source>
        <dbReference type="EMBL" id="TDU23315.1"/>
    </source>
</evidence>
<feature type="signal peptide" evidence="1">
    <location>
        <begin position="1"/>
        <end position="34"/>
    </location>
</feature>
<dbReference type="OrthoDB" id="280897at2"/>
<keyword evidence="1" id="KW-0732">Signal</keyword>
<feature type="chain" id="PRO_5020765234" description="Cytochrome P460" evidence="1">
    <location>
        <begin position="35"/>
        <end position="435"/>
    </location>
</feature>